<dbReference type="InterPro" id="IPR036259">
    <property type="entry name" value="MFS_trans_sf"/>
</dbReference>
<dbReference type="OrthoDB" id="1666796at2759"/>
<feature type="transmembrane region" description="Helical" evidence="7">
    <location>
        <begin position="461"/>
        <end position="487"/>
    </location>
</feature>
<sequence length="672" mass="75169">MGRRGLLLRAAALGALTHEACSFYLPGVAPYSFETGGRVEVKVNKLTSVHTQLPMDYYSLPFCKPKGGVKMYAENLGEFLSGDRIENSPYNIYMHHNENCKVLCQQHFTAADVIKLRTAIKRQYRHNWIVDNLPAASVIEVSDQLATSYTQGFLVGTEDANGVYHINNHVRLMIDYHPAAGGSSTQAEGAGALDKLPPARVVGFQVEPFSVRHAFKAGGRWDGLSADVPPLETCSRDAAASSIAAGAPRQEVLAEVPVLFTYDVVWRESAVRWASRWDIYLNLNGQVPATVHWFSILNSLLIVLFLTAMIGMILLRNLYRDITRYNRVPTEEEKAEEREETGWKLVHADVFRAPAQLPMLFCVMVGTGAQLTISCLVTIIFSAIGFLSPANRGSLMIAVLLLYVLCGGVAGYVSALLYQSFKGRKYRACTLLTALLYPGVCFTTFFTLDLVVWHYGSTQAVPFLSMAALLLLWFGVSVPLVFLGAFLGYRRAPLEFPVETSNIPREIPEQPFFLSPIFTIAVGGILPFGAVFVEMFFILSSMWMGQYYYVFGFLFLVFLILLVTCADVTMVFCYFQLCAEDYHWWWRAFLTSGSTAVYIFLYSGLYFSHLQSNMAVTYMLFFGYMGIICMGLFMLCGSIGFFSCLWFTRKIYASIKVRLLNSTCAFHLAGHR</sequence>
<feature type="transmembrane region" description="Helical" evidence="7">
    <location>
        <begin position="512"/>
        <end position="540"/>
    </location>
</feature>
<dbReference type="SUPFAM" id="SSF103473">
    <property type="entry name" value="MFS general substrate transporter"/>
    <property type="match status" value="1"/>
</dbReference>
<dbReference type="Proteomes" id="UP000664859">
    <property type="component" value="Unassembled WGS sequence"/>
</dbReference>
<gene>
    <name evidence="8" type="ORF">JKP88DRAFT_204115</name>
</gene>
<keyword evidence="3 7" id="KW-0812">Transmembrane</keyword>
<dbReference type="GO" id="GO:0005737">
    <property type="term" value="C:cytoplasm"/>
    <property type="evidence" value="ECO:0007669"/>
    <property type="project" value="UniProtKB-ARBA"/>
</dbReference>
<comment type="subcellular location">
    <subcellularLocation>
        <location evidence="1">Membrane</location>
        <topology evidence="1">Multi-pass membrane protein</topology>
    </subcellularLocation>
</comment>
<feature type="chain" id="PRO_5033094330" description="Transmembrane 9 superfamily member" evidence="7">
    <location>
        <begin position="23"/>
        <end position="672"/>
    </location>
</feature>
<dbReference type="AlphaFoldDB" id="A0A836CR71"/>
<comment type="caution">
    <text evidence="8">The sequence shown here is derived from an EMBL/GenBank/DDBJ whole genome shotgun (WGS) entry which is preliminary data.</text>
</comment>
<feature type="transmembrane region" description="Helical" evidence="7">
    <location>
        <begin position="393"/>
        <end position="418"/>
    </location>
</feature>
<accession>A0A836CR71</accession>
<keyword evidence="4 7" id="KW-0732">Signal</keyword>
<dbReference type="Pfam" id="PF02990">
    <property type="entry name" value="EMP70"/>
    <property type="match status" value="1"/>
</dbReference>
<comment type="similarity">
    <text evidence="2 7">Belongs to the nonaspanin (TM9SF) (TC 9.A.2) family.</text>
</comment>
<protein>
    <recommendedName>
        <fullName evidence="7">Transmembrane 9 superfamily member</fullName>
    </recommendedName>
</protein>
<evidence type="ECO:0000313" key="9">
    <source>
        <dbReference type="Proteomes" id="UP000664859"/>
    </source>
</evidence>
<feature type="signal peptide" evidence="7">
    <location>
        <begin position="1"/>
        <end position="22"/>
    </location>
</feature>
<keyword evidence="9" id="KW-1185">Reference proteome</keyword>
<feature type="transmembrane region" description="Helical" evidence="7">
    <location>
        <begin position="360"/>
        <end position="387"/>
    </location>
</feature>
<keyword evidence="5 7" id="KW-1133">Transmembrane helix</keyword>
<organism evidence="8 9">
    <name type="scientific">Tribonema minus</name>
    <dbReference type="NCBI Taxonomy" id="303371"/>
    <lineage>
        <taxon>Eukaryota</taxon>
        <taxon>Sar</taxon>
        <taxon>Stramenopiles</taxon>
        <taxon>Ochrophyta</taxon>
        <taxon>PX clade</taxon>
        <taxon>Xanthophyceae</taxon>
        <taxon>Tribonematales</taxon>
        <taxon>Tribonemataceae</taxon>
        <taxon>Tribonema</taxon>
    </lineage>
</organism>
<evidence type="ECO:0000256" key="5">
    <source>
        <dbReference type="ARBA" id="ARBA00022989"/>
    </source>
</evidence>
<proteinExistence type="inferred from homology"/>
<dbReference type="InterPro" id="IPR004240">
    <property type="entry name" value="EMP70"/>
</dbReference>
<feature type="transmembrane region" description="Helical" evidence="7">
    <location>
        <begin position="293"/>
        <end position="315"/>
    </location>
</feature>
<evidence type="ECO:0000256" key="1">
    <source>
        <dbReference type="ARBA" id="ARBA00004141"/>
    </source>
</evidence>
<evidence type="ECO:0000256" key="2">
    <source>
        <dbReference type="ARBA" id="ARBA00005227"/>
    </source>
</evidence>
<dbReference type="PANTHER" id="PTHR10766:SF111">
    <property type="entry name" value="TRANSMEMBRANE 9 SUPERFAMILY MEMBER 2"/>
    <property type="match status" value="1"/>
</dbReference>
<dbReference type="PANTHER" id="PTHR10766">
    <property type="entry name" value="TRANSMEMBRANE 9 SUPERFAMILY PROTEIN"/>
    <property type="match status" value="1"/>
</dbReference>
<feature type="transmembrane region" description="Helical" evidence="7">
    <location>
        <begin position="621"/>
        <end position="648"/>
    </location>
</feature>
<keyword evidence="6 7" id="KW-0472">Membrane</keyword>
<evidence type="ECO:0000256" key="3">
    <source>
        <dbReference type="ARBA" id="ARBA00022692"/>
    </source>
</evidence>
<evidence type="ECO:0000313" key="8">
    <source>
        <dbReference type="EMBL" id="KAG5192656.1"/>
    </source>
</evidence>
<dbReference type="EMBL" id="JAFCMP010000003">
    <property type="protein sequence ID" value="KAG5192656.1"/>
    <property type="molecule type" value="Genomic_DNA"/>
</dbReference>
<name>A0A836CR71_9STRA</name>
<dbReference type="GO" id="GO:0072657">
    <property type="term" value="P:protein localization to membrane"/>
    <property type="evidence" value="ECO:0007669"/>
    <property type="project" value="TreeGrafter"/>
</dbReference>
<evidence type="ECO:0000256" key="6">
    <source>
        <dbReference type="ARBA" id="ARBA00023136"/>
    </source>
</evidence>
<reference evidence="8" key="1">
    <citation type="submission" date="2021-02" db="EMBL/GenBank/DDBJ databases">
        <title>First Annotated Genome of the Yellow-green Alga Tribonema minus.</title>
        <authorList>
            <person name="Mahan K.M."/>
        </authorList>
    </citation>
    <scope>NUCLEOTIDE SEQUENCE</scope>
    <source>
        <strain evidence="8">UTEX B ZZ1240</strain>
    </source>
</reference>
<evidence type="ECO:0000256" key="4">
    <source>
        <dbReference type="ARBA" id="ARBA00022729"/>
    </source>
</evidence>
<feature type="transmembrane region" description="Helical" evidence="7">
    <location>
        <begin position="430"/>
        <end position="455"/>
    </location>
</feature>
<evidence type="ECO:0000256" key="7">
    <source>
        <dbReference type="RuleBase" id="RU363079"/>
    </source>
</evidence>
<feature type="transmembrane region" description="Helical" evidence="7">
    <location>
        <begin position="584"/>
        <end position="601"/>
    </location>
</feature>
<dbReference type="GO" id="GO:0016020">
    <property type="term" value="C:membrane"/>
    <property type="evidence" value="ECO:0007669"/>
    <property type="project" value="UniProtKB-SubCell"/>
</dbReference>
<feature type="transmembrane region" description="Helical" evidence="7">
    <location>
        <begin position="546"/>
        <end position="572"/>
    </location>
</feature>